<dbReference type="EnsemblPlants" id="Bra018519.1">
    <property type="protein sequence ID" value="Bra018519.1-P"/>
    <property type="gene ID" value="Bra018519"/>
</dbReference>
<dbReference type="PANTHER" id="PTHR35743">
    <property type="entry name" value="NODULIN HOMEOBOX"/>
    <property type="match status" value="1"/>
</dbReference>
<dbReference type="PROSITE" id="PS50071">
    <property type="entry name" value="HOMEOBOX_2"/>
    <property type="match status" value="1"/>
</dbReference>
<keyword evidence="6" id="KW-1185">Reference proteome</keyword>
<dbReference type="Gramene" id="Bra018519.1">
    <property type="protein sequence ID" value="Bra018519.1-P"/>
    <property type="gene ID" value="Bra018519"/>
</dbReference>
<dbReference type="eggNOG" id="ENOG502QR3W">
    <property type="taxonomic scope" value="Eukaryota"/>
</dbReference>
<reference evidence="5" key="3">
    <citation type="submission" date="2023-03" db="UniProtKB">
        <authorList>
            <consortium name="EnsemblPlants"/>
        </authorList>
    </citation>
    <scope>IDENTIFICATION</scope>
    <source>
        <strain evidence="5">cv. Chiifu-401-42</strain>
    </source>
</reference>
<feature type="domain" description="Homeobox" evidence="4">
    <location>
        <begin position="561"/>
        <end position="628"/>
    </location>
</feature>
<dbReference type="STRING" id="51351.M4DPS8"/>
<feature type="region of interest" description="Disordered" evidence="3">
    <location>
        <begin position="515"/>
        <end position="571"/>
    </location>
</feature>
<feature type="compositionally biased region" description="Acidic residues" evidence="3">
    <location>
        <begin position="530"/>
        <end position="540"/>
    </location>
</feature>
<proteinExistence type="predicted"/>
<protein>
    <recommendedName>
        <fullName evidence="4">Homeobox domain-containing protein</fullName>
    </recommendedName>
</protein>
<accession>M4DPS8</accession>
<evidence type="ECO:0000256" key="3">
    <source>
        <dbReference type="SAM" id="MobiDB-lite"/>
    </source>
</evidence>
<name>M4DPS8_BRACM</name>
<evidence type="ECO:0000256" key="2">
    <source>
        <dbReference type="PROSITE-ProRule" id="PRU00108"/>
    </source>
</evidence>
<dbReference type="HOGENOM" id="CLU_010375_1_0_1"/>
<dbReference type="Proteomes" id="UP000011750">
    <property type="component" value="Chromosome A05"/>
</dbReference>
<organism evidence="5 6">
    <name type="scientific">Brassica campestris</name>
    <name type="common">Field mustard</name>
    <dbReference type="NCBI Taxonomy" id="3711"/>
    <lineage>
        <taxon>Eukaryota</taxon>
        <taxon>Viridiplantae</taxon>
        <taxon>Streptophyta</taxon>
        <taxon>Embryophyta</taxon>
        <taxon>Tracheophyta</taxon>
        <taxon>Spermatophyta</taxon>
        <taxon>Magnoliopsida</taxon>
        <taxon>eudicotyledons</taxon>
        <taxon>Gunneridae</taxon>
        <taxon>Pentapetalae</taxon>
        <taxon>rosids</taxon>
        <taxon>malvids</taxon>
        <taxon>Brassicales</taxon>
        <taxon>Brassicaceae</taxon>
        <taxon>Brassiceae</taxon>
        <taxon>Brassica</taxon>
    </lineage>
</organism>
<evidence type="ECO:0000313" key="5">
    <source>
        <dbReference type="EnsemblPlants" id="Bra018519.1-P"/>
    </source>
</evidence>
<keyword evidence="2" id="KW-0371">Homeobox</keyword>
<dbReference type="Gene3D" id="1.10.10.60">
    <property type="entry name" value="Homeodomain-like"/>
    <property type="match status" value="1"/>
</dbReference>
<reference evidence="5 6" key="1">
    <citation type="journal article" date="2011" name="Nat. Genet.">
        <title>The genome of the mesopolyploid crop species Brassica rapa.</title>
        <authorList>
            <consortium name="Brassica rapa Genome Sequencing Project Consortium"/>
            <person name="Wang X."/>
            <person name="Wang H."/>
            <person name="Wang J."/>
            <person name="Sun R."/>
            <person name="Wu J."/>
            <person name="Liu S."/>
            <person name="Bai Y."/>
            <person name="Mun J.H."/>
            <person name="Bancroft I."/>
            <person name="Cheng F."/>
            <person name="Huang S."/>
            <person name="Li X."/>
            <person name="Hua W."/>
            <person name="Wang J."/>
            <person name="Wang X."/>
            <person name="Freeling M."/>
            <person name="Pires J.C."/>
            <person name="Paterson A.H."/>
            <person name="Chalhoub B."/>
            <person name="Wang B."/>
            <person name="Hayward A."/>
            <person name="Sharpe A.G."/>
            <person name="Park B.S."/>
            <person name="Weisshaar B."/>
            <person name="Liu B."/>
            <person name="Li B."/>
            <person name="Liu B."/>
            <person name="Tong C."/>
            <person name="Song C."/>
            <person name="Duran C."/>
            <person name="Peng C."/>
            <person name="Geng C."/>
            <person name="Koh C."/>
            <person name="Lin C."/>
            <person name="Edwards D."/>
            <person name="Mu D."/>
            <person name="Shen D."/>
            <person name="Soumpourou E."/>
            <person name="Li F."/>
            <person name="Fraser F."/>
            <person name="Conant G."/>
            <person name="Lassalle G."/>
            <person name="King G.J."/>
            <person name="Bonnema G."/>
            <person name="Tang H."/>
            <person name="Wang H."/>
            <person name="Belcram H."/>
            <person name="Zhou H."/>
            <person name="Hirakawa H."/>
            <person name="Abe H."/>
            <person name="Guo H."/>
            <person name="Wang H."/>
            <person name="Jin H."/>
            <person name="Parkin I.A."/>
            <person name="Batley J."/>
            <person name="Kim J.S."/>
            <person name="Just J."/>
            <person name="Li J."/>
            <person name="Xu J."/>
            <person name="Deng J."/>
            <person name="Kim J.A."/>
            <person name="Li J."/>
            <person name="Yu J."/>
            <person name="Meng J."/>
            <person name="Wang J."/>
            <person name="Min J."/>
            <person name="Poulain J."/>
            <person name="Wang J."/>
            <person name="Hatakeyama K."/>
            <person name="Wu K."/>
            <person name="Wang L."/>
            <person name="Fang L."/>
            <person name="Trick M."/>
            <person name="Links M.G."/>
            <person name="Zhao M."/>
            <person name="Jin M."/>
            <person name="Ramchiary N."/>
            <person name="Drou N."/>
            <person name="Berkman P.J."/>
            <person name="Cai Q."/>
            <person name="Huang Q."/>
            <person name="Li R."/>
            <person name="Tabata S."/>
            <person name="Cheng S."/>
            <person name="Zhang S."/>
            <person name="Zhang S."/>
            <person name="Huang S."/>
            <person name="Sato S."/>
            <person name="Sun S."/>
            <person name="Kwon S.J."/>
            <person name="Choi S.R."/>
            <person name="Lee T.H."/>
            <person name="Fan W."/>
            <person name="Zhao X."/>
            <person name="Tan X."/>
            <person name="Xu X."/>
            <person name="Wang Y."/>
            <person name="Qiu Y."/>
            <person name="Yin Y."/>
            <person name="Li Y."/>
            <person name="Du Y."/>
            <person name="Liao Y."/>
            <person name="Lim Y."/>
            <person name="Narusaka Y."/>
            <person name="Wang Y."/>
            <person name="Wang Z."/>
            <person name="Li Z."/>
            <person name="Wang Z."/>
            <person name="Xiong Z."/>
            <person name="Zhang Z."/>
        </authorList>
    </citation>
    <scope>NUCLEOTIDE SEQUENCE [LARGE SCALE GENOMIC DNA]</scope>
    <source>
        <strain evidence="5 6">cv. Chiifu-401-42</strain>
    </source>
</reference>
<dbReference type="InterPro" id="IPR001356">
    <property type="entry name" value="HD"/>
</dbReference>
<keyword evidence="2" id="KW-0539">Nucleus</keyword>
<feature type="DNA-binding region" description="Homeobox" evidence="2">
    <location>
        <begin position="563"/>
        <end position="629"/>
    </location>
</feature>
<reference evidence="5 6" key="2">
    <citation type="journal article" date="2018" name="Hortic Res">
        <title>Improved Brassica rapa reference genome by single-molecule sequencing and chromosome conformation capture technologies.</title>
        <authorList>
            <person name="Zhang L."/>
            <person name="Cai X."/>
            <person name="Wu J."/>
            <person name="Liu M."/>
            <person name="Grob S."/>
            <person name="Cheng F."/>
            <person name="Liang J."/>
            <person name="Cai C."/>
            <person name="Liu Z."/>
            <person name="Liu B."/>
            <person name="Wang F."/>
            <person name="Li S."/>
            <person name="Liu F."/>
            <person name="Li X."/>
            <person name="Cheng L."/>
            <person name="Yang W."/>
            <person name="Li M.H."/>
            <person name="Grossniklaus U."/>
            <person name="Zheng H."/>
            <person name="Wang X."/>
        </authorList>
    </citation>
    <scope>NUCLEOTIDE SEQUENCE [LARGE SCALE GENOMIC DNA]</scope>
    <source>
        <strain evidence="5 6">cv. Chiifu-401-42</strain>
    </source>
</reference>
<evidence type="ECO:0000256" key="1">
    <source>
        <dbReference type="ARBA" id="ARBA00004123"/>
    </source>
</evidence>
<dbReference type="CDD" id="cd00086">
    <property type="entry name" value="homeodomain"/>
    <property type="match status" value="1"/>
</dbReference>
<keyword evidence="2" id="KW-0238">DNA-binding</keyword>
<dbReference type="OMA" id="RDDKFEY"/>
<evidence type="ECO:0000313" key="6">
    <source>
        <dbReference type="Proteomes" id="UP000011750"/>
    </source>
</evidence>
<dbReference type="InterPro" id="IPR057287">
    <property type="entry name" value="Ndx_N"/>
</dbReference>
<dbReference type="Pfam" id="PF24426">
    <property type="entry name" value="HTH_NDX"/>
    <property type="match status" value="1"/>
</dbReference>
<dbReference type="InterPro" id="IPR039325">
    <property type="entry name" value="NDX"/>
</dbReference>
<dbReference type="InterPro" id="IPR056560">
    <property type="entry name" value="HTH_NDX"/>
</dbReference>
<dbReference type="GO" id="GO:0005634">
    <property type="term" value="C:nucleus"/>
    <property type="evidence" value="ECO:0007669"/>
    <property type="project" value="UniProtKB-SubCell"/>
</dbReference>
<dbReference type="PANTHER" id="PTHR35743:SF2">
    <property type="entry name" value="HOMEOBOX DOMAIN-CONTAINING PROTEIN"/>
    <property type="match status" value="1"/>
</dbReference>
<sequence>MISVEKLAVALPVHLLAVIKAHNRDDKFEYLLSGIRLLHTLCELTSRHSKLDQVLLDDCVLSAMMVDLVINAMVALGGNRKESWKSDNESLVEATMVASTLHLLHGFISPEFVDIVQVLLAHSKVDLFIETAFGAVHNVVRSLEAKLLYRGSDHPKKCPLKSAKFHCQQAEAALQFLHSLCQEKLFSERVAKNKLHHIFEADSVSFLDELERAGNLHLAQPIASEVLSLLKLGLSDSPNDIASHEYPMGFVLLNAMRLAEVFSDDSNFQRFFTDHFSTILSALFCLSHEEFVSMLCSSALSSREDDATLDYDLFKSAGWVLSVFSSSSLFDVPQFKLNFQNNLTMSSYANQRTSLVIKIMANLHCFAPDVCIEEDRNRFIKAFVSGLRKDPVSMPIQLPNSSYTPVAQRATSVCRNICSLLRHADFLITNGLDVKDLMMFRVFCKQLQPLIRSEFEGSQATVKQRKEPLNLNIERASEEPNVRVEGAATKYNVNENMEIVPRLKESDADACNLETSSLDTRSNRGKSLVEDGDGDGDGDVELAHELFKGSGSGEVKEDEKQGKKRKRSIMSDDQVEMMEKAIVDEPDMRRSAAWIKKCAEKLNQNGPRVTAMQLKNWLNNRRAKIARAMSGKTSKGKK</sequence>
<dbReference type="GO" id="GO:0003697">
    <property type="term" value="F:single-stranded DNA binding"/>
    <property type="evidence" value="ECO:0007669"/>
    <property type="project" value="InterPro"/>
</dbReference>
<dbReference type="SMART" id="SM00389">
    <property type="entry name" value="HOX"/>
    <property type="match status" value="1"/>
</dbReference>
<evidence type="ECO:0000259" key="4">
    <source>
        <dbReference type="PROSITE" id="PS50071"/>
    </source>
</evidence>
<dbReference type="AlphaFoldDB" id="M4DPS8"/>
<dbReference type="InParanoid" id="M4DPS8"/>
<dbReference type="GO" id="GO:0009908">
    <property type="term" value="P:flower development"/>
    <property type="evidence" value="ECO:0007669"/>
    <property type="project" value="InterPro"/>
</dbReference>
<comment type="subcellular location">
    <subcellularLocation>
        <location evidence="1 2">Nucleus</location>
    </subcellularLocation>
</comment>
<dbReference type="Pfam" id="PF25246">
    <property type="entry name" value="Nodulin_N"/>
    <property type="match status" value="2"/>
</dbReference>